<proteinExistence type="predicted"/>
<dbReference type="EMBL" id="KL198086">
    <property type="protein sequence ID" value="KDQ08770.1"/>
    <property type="molecule type" value="Genomic_DNA"/>
</dbReference>
<accession>A0A067M239</accession>
<dbReference type="AlphaFoldDB" id="A0A067M239"/>
<reference evidence="2" key="1">
    <citation type="journal article" date="2014" name="Proc. Natl. Acad. Sci. U.S.A.">
        <title>Extensive sampling of basidiomycete genomes demonstrates inadequacy of the white-rot/brown-rot paradigm for wood decay fungi.</title>
        <authorList>
            <person name="Riley R."/>
            <person name="Salamov A.A."/>
            <person name="Brown D.W."/>
            <person name="Nagy L.G."/>
            <person name="Floudas D."/>
            <person name="Held B.W."/>
            <person name="Levasseur A."/>
            <person name="Lombard V."/>
            <person name="Morin E."/>
            <person name="Otillar R."/>
            <person name="Lindquist E.A."/>
            <person name="Sun H."/>
            <person name="LaButti K.M."/>
            <person name="Schmutz J."/>
            <person name="Jabbour D."/>
            <person name="Luo H."/>
            <person name="Baker S.E."/>
            <person name="Pisabarro A.G."/>
            <person name="Walton J.D."/>
            <person name="Blanchette R.A."/>
            <person name="Henrissat B."/>
            <person name="Martin F."/>
            <person name="Cullen D."/>
            <person name="Hibbett D.S."/>
            <person name="Grigoriev I.V."/>
        </authorList>
    </citation>
    <scope>NUCLEOTIDE SEQUENCE [LARGE SCALE GENOMIC DNA]</scope>
    <source>
        <strain evidence="2">FD-172 SS1</strain>
    </source>
</reference>
<organism evidence="1 2">
    <name type="scientific">Botryobasidium botryosum (strain FD-172 SS1)</name>
    <dbReference type="NCBI Taxonomy" id="930990"/>
    <lineage>
        <taxon>Eukaryota</taxon>
        <taxon>Fungi</taxon>
        <taxon>Dikarya</taxon>
        <taxon>Basidiomycota</taxon>
        <taxon>Agaricomycotina</taxon>
        <taxon>Agaricomycetes</taxon>
        <taxon>Cantharellales</taxon>
        <taxon>Botryobasidiaceae</taxon>
        <taxon>Botryobasidium</taxon>
    </lineage>
</organism>
<keyword evidence="2" id="KW-1185">Reference proteome</keyword>
<protein>
    <submittedName>
        <fullName evidence="1">Uncharacterized protein</fullName>
    </submittedName>
</protein>
<dbReference type="HOGENOM" id="CLU_1532299_0_0_1"/>
<dbReference type="Proteomes" id="UP000027195">
    <property type="component" value="Unassembled WGS sequence"/>
</dbReference>
<gene>
    <name evidence="1" type="ORF">BOTBODRAFT_558306</name>
</gene>
<sequence>MIDDLSWLLQRSSRRHRSSLTPAFVDSSVDGSRVPGVCDPLASINSVFCTQLCWRSCIECMWPLRICSCIRVPHTHRWFLCTGRTQSTCVRRIIVPGFGGYRASSVHDGSPKPLKLALEAYAGTVVVYWAYTPHQHLAITHAFTNNCVPSVHNPSAQAPLAVLYRVYKAHQRLLS</sequence>
<dbReference type="InParanoid" id="A0A067M239"/>
<evidence type="ECO:0000313" key="2">
    <source>
        <dbReference type="Proteomes" id="UP000027195"/>
    </source>
</evidence>
<evidence type="ECO:0000313" key="1">
    <source>
        <dbReference type="EMBL" id="KDQ08770.1"/>
    </source>
</evidence>
<name>A0A067M239_BOTB1</name>